<comment type="caution">
    <text evidence="5">The sequence shown here is derived from an EMBL/GenBank/DDBJ whole genome shotgun (WGS) entry which is preliminary data.</text>
</comment>
<name>A0A3A4L7G0_9NOCA</name>
<keyword evidence="3" id="KW-0963">Cytoplasm</keyword>
<dbReference type="AlphaFoldDB" id="A0A3A4L7G0"/>
<comment type="subcellular location">
    <subcellularLocation>
        <location evidence="1">Cytoplasm</location>
    </subcellularLocation>
</comment>
<evidence type="ECO:0000313" key="6">
    <source>
        <dbReference type="Proteomes" id="UP000266677"/>
    </source>
</evidence>
<sequence length="253" mass="28291">MSRVERWRFSALEFRVLWESTGRDVLPYPLRHRSMAHYRDEFVAQWRAAARTVAPQLDDALVRAIQVLLAPEARIEVAGFRGANGERRIRAHAGVHYQHAAIAVQEPEDNGDVHLALLPADRIASAVLAALPKCGAGQGKSLTIAIDELERPLPVARDPWRPTPRQEFERFFDRPTSCRCHVAVYPHGSVDNRHIQGRRDFQLSDFTGDGRYLSYGLRTVTVRPADATRLTAAIDQLIVQTVAEVRAGGHPGL</sequence>
<dbReference type="EMBL" id="QZFU01000012">
    <property type="protein sequence ID" value="RJO78822.1"/>
    <property type="molecule type" value="Genomic_DNA"/>
</dbReference>
<gene>
    <name evidence="5" type="ORF">D5S18_04685</name>
</gene>
<dbReference type="OrthoDB" id="4532341at2"/>
<protein>
    <submittedName>
        <fullName evidence="5">ESX secretion-associated protein EspG</fullName>
    </submittedName>
</protein>
<comment type="similarity">
    <text evidence="2">Belongs to the EspG family.</text>
</comment>
<keyword evidence="6" id="KW-1185">Reference proteome</keyword>
<evidence type="ECO:0000256" key="3">
    <source>
        <dbReference type="ARBA" id="ARBA00022490"/>
    </source>
</evidence>
<evidence type="ECO:0000256" key="1">
    <source>
        <dbReference type="ARBA" id="ARBA00004496"/>
    </source>
</evidence>
<dbReference type="Proteomes" id="UP000266677">
    <property type="component" value="Unassembled WGS sequence"/>
</dbReference>
<dbReference type="Pfam" id="PF14011">
    <property type="entry name" value="ESX-1_EspG"/>
    <property type="match status" value="1"/>
</dbReference>
<organism evidence="5 6">
    <name type="scientific">Nocardia panacis</name>
    <dbReference type="NCBI Taxonomy" id="2340916"/>
    <lineage>
        <taxon>Bacteria</taxon>
        <taxon>Bacillati</taxon>
        <taxon>Actinomycetota</taxon>
        <taxon>Actinomycetes</taxon>
        <taxon>Mycobacteriales</taxon>
        <taxon>Nocardiaceae</taxon>
        <taxon>Nocardia</taxon>
    </lineage>
</organism>
<reference evidence="5 6" key="1">
    <citation type="submission" date="2018-09" db="EMBL/GenBank/DDBJ databases">
        <title>YIM PH21274 draft genome.</title>
        <authorList>
            <person name="Miao C."/>
        </authorList>
    </citation>
    <scope>NUCLEOTIDE SEQUENCE [LARGE SCALE GENOMIC DNA]</scope>
    <source>
        <strain evidence="5 6">YIM PH 21724</strain>
    </source>
</reference>
<evidence type="ECO:0000256" key="2">
    <source>
        <dbReference type="ARBA" id="ARBA00006411"/>
    </source>
</evidence>
<evidence type="ECO:0000313" key="5">
    <source>
        <dbReference type="EMBL" id="RJO78822.1"/>
    </source>
</evidence>
<keyword evidence="4" id="KW-0143">Chaperone</keyword>
<dbReference type="InterPro" id="IPR025734">
    <property type="entry name" value="EspG"/>
</dbReference>
<proteinExistence type="inferred from homology"/>
<accession>A0A3A4L7G0</accession>
<evidence type="ECO:0000256" key="4">
    <source>
        <dbReference type="ARBA" id="ARBA00023186"/>
    </source>
</evidence>
<dbReference type="RefSeq" id="WP_120038316.1">
    <property type="nucleotide sequence ID" value="NZ_QZFU01000012.1"/>
</dbReference>